<dbReference type="InterPro" id="IPR013103">
    <property type="entry name" value="RVT_2"/>
</dbReference>
<organism evidence="2">
    <name type="scientific">Sesamum calycinum</name>
    <dbReference type="NCBI Taxonomy" id="2727403"/>
    <lineage>
        <taxon>Eukaryota</taxon>
        <taxon>Viridiplantae</taxon>
        <taxon>Streptophyta</taxon>
        <taxon>Embryophyta</taxon>
        <taxon>Tracheophyta</taxon>
        <taxon>Spermatophyta</taxon>
        <taxon>Magnoliopsida</taxon>
        <taxon>eudicotyledons</taxon>
        <taxon>Gunneridae</taxon>
        <taxon>Pentapetalae</taxon>
        <taxon>asterids</taxon>
        <taxon>lamiids</taxon>
        <taxon>Lamiales</taxon>
        <taxon>Pedaliaceae</taxon>
        <taxon>Sesamum</taxon>
    </lineage>
</organism>
<dbReference type="Pfam" id="PF07727">
    <property type="entry name" value="RVT_2"/>
    <property type="match status" value="1"/>
</dbReference>
<evidence type="ECO:0000259" key="1">
    <source>
        <dbReference type="Pfam" id="PF07727"/>
    </source>
</evidence>
<reference evidence="2" key="2">
    <citation type="journal article" date="2024" name="Plant">
        <title>Genomic evolution and insights into agronomic trait innovations of Sesamum species.</title>
        <authorList>
            <person name="Miao H."/>
            <person name="Wang L."/>
            <person name="Qu L."/>
            <person name="Liu H."/>
            <person name="Sun Y."/>
            <person name="Le M."/>
            <person name="Wang Q."/>
            <person name="Wei S."/>
            <person name="Zheng Y."/>
            <person name="Lin W."/>
            <person name="Duan Y."/>
            <person name="Cao H."/>
            <person name="Xiong S."/>
            <person name="Wang X."/>
            <person name="Wei L."/>
            <person name="Li C."/>
            <person name="Ma Q."/>
            <person name="Ju M."/>
            <person name="Zhao R."/>
            <person name="Li G."/>
            <person name="Mu C."/>
            <person name="Tian Q."/>
            <person name="Mei H."/>
            <person name="Zhang T."/>
            <person name="Gao T."/>
            <person name="Zhang H."/>
        </authorList>
    </citation>
    <scope>NUCLEOTIDE SEQUENCE</scope>
    <source>
        <strain evidence="2">KEN8</strain>
    </source>
</reference>
<gene>
    <name evidence="2" type="ORF">Scaly_1804300</name>
</gene>
<dbReference type="EMBL" id="JACGWM010000010">
    <property type="protein sequence ID" value="KAL0347883.1"/>
    <property type="molecule type" value="Genomic_DNA"/>
</dbReference>
<proteinExistence type="predicted"/>
<name>A0AAW2NX94_9LAMI</name>
<sequence>MKRVMKLSERAMMRNEIDELAVKGIYVCMNGDVELMKKNTISPSGVDLDVSAYLGLGPNPVFSQDPQTYEQVPNQIEWRTTMQKEIETLEKKSNLGDSPLPKVLLVYVDGILVEGNSEEMILDVKQYLDNLFTIKDLGIAKYFLGLEIAKSPQVIAVTQTKYITYILQDMGHSQAKTVTTPYLQALNFQQELKMFCLILKLTED</sequence>
<feature type="domain" description="Reverse transcriptase Ty1/copia-type" evidence="1">
    <location>
        <begin position="104"/>
        <end position="183"/>
    </location>
</feature>
<reference evidence="2" key="1">
    <citation type="submission" date="2020-06" db="EMBL/GenBank/DDBJ databases">
        <authorList>
            <person name="Li T."/>
            <person name="Hu X."/>
            <person name="Zhang T."/>
            <person name="Song X."/>
            <person name="Zhang H."/>
            <person name="Dai N."/>
            <person name="Sheng W."/>
            <person name="Hou X."/>
            <person name="Wei L."/>
        </authorList>
    </citation>
    <scope>NUCLEOTIDE SEQUENCE</scope>
    <source>
        <strain evidence="2">KEN8</strain>
        <tissue evidence="2">Leaf</tissue>
    </source>
</reference>
<protein>
    <recommendedName>
        <fullName evidence="1">Reverse transcriptase Ty1/copia-type domain-containing protein</fullName>
    </recommendedName>
</protein>
<dbReference type="AlphaFoldDB" id="A0AAW2NX94"/>
<evidence type="ECO:0000313" key="2">
    <source>
        <dbReference type="EMBL" id="KAL0347883.1"/>
    </source>
</evidence>
<comment type="caution">
    <text evidence="2">The sequence shown here is derived from an EMBL/GenBank/DDBJ whole genome shotgun (WGS) entry which is preliminary data.</text>
</comment>
<accession>A0AAW2NX94</accession>